<accession>A0A0S2W1B9</accession>
<dbReference type="PANTHER" id="PTHR11070">
    <property type="entry name" value="UVRD / RECB / PCRA DNA HELICASE FAMILY MEMBER"/>
    <property type="match status" value="1"/>
</dbReference>
<protein>
    <submittedName>
        <fullName evidence="1">Uncharacterized protein</fullName>
    </submittedName>
</protein>
<dbReference type="Gene3D" id="3.40.50.300">
    <property type="entry name" value="P-loop containing nucleotide triphosphate hydrolases"/>
    <property type="match status" value="2"/>
</dbReference>
<reference evidence="1 2" key="1">
    <citation type="journal article" date="2015" name="Nat. Commun.">
        <title>Production of butyrate from lysine and the Amadori product fructoselysine by a human gut commensal.</title>
        <authorList>
            <person name="Bui T.P."/>
            <person name="Ritari J."/>
            <person name="Boeren S."/>
            <person name="de Waard P."/>
            <person name="Plugge C.M."/>
            <person name="de Vos W.M."/>
        </authorList>
    </citation>
    <scope>NUCLEOTIDE SEQUENCE [LARGE SCALE GENOMIC DNA]</scope>
    <source>
        <strain evidence="1 2">AF211</strain>
    </source>
</reference>
<dbReference type="GO" id="GO:0005524">
    <property type="term" value="F:ATP binding"/>
    <property type="evidence" value="ECO:0007669"/>
    <property type="project" value="InterPro"/>
</dbReference>
<dbReference type="SUPFAM" id="SSF52540">
    <property type="entry name" value="P-loop containing nucleoside triphosphate hydrolases"/>
    <property type="match status" value="1"/>
</dbReference>
<dbReference type="KEGG" id="ibu:IB211_00713"/>
<dbReference type="AlphaFoldDB" id="A0A0S2W1B9"/>
<gene>
    <name evidence="1" type="ORF">IB211_00713</name>
</gene>
<dbReference type="RefSeq" id="WP_058117118.1">
    <property type="nucleotide sequence ID" value="NZ_CP011307.1"/>
</dbReference>
<dbReference type="GO" id="GO:0000725">
    <property type="term" value="P:recombinational repair"/>
    <property type="evidence" value="ECO:0007669"/>
    <property type="project" value="TreeGrafter"/>
</dbReference>
<name>A0A0S2W1B9_9FIRM</name>
<dbReference type="InterPro" id="IPR000212">
    <property type="entry name" value="DNA_helicase_UvrD/REP"/>
</dbReference>
<proteinExistence type="predicted"/>
<evidence type="ECO:0000313" key="1">
    <source>
        <dbReference type="EMBL" id="ALP93108.1"/>
    </source>
</evidence>
<dbReference type="EMBL" id="CP011307">
    <property type="protein sequence ID" value="ALP93108.1"/>
    <property type="molecule type" value="Genomic_DNA"/>
</dbReference>
<dbReference type="PATRIC" id="fig|1297617.4.peg.724"/>
<dbReference type="InterPro" id="IPR027417">
    <property type="entry name" value="P-loop_NTPase"/>
</dbReference>
<dbReference type="PANTHER" id="PTHR11070:SF45">
    <property type="entry name" value="DNA 3'-5' HELICASE"/>
    <property type="match status" value="1"/>
</dbReference>
<organism evidence="1 2">
    <name type="scientific">Intestinimonas butyriciproducens</name>
    <dbReference type="NCBI Taxonomy" id="1297617"/>
    <lineage>
        <taxon>Bacteria</taxon>
        <taxon>Bacillati</taxon>
        <taxon>Bacillota</taxon>
        <taxon>Clostridia</taxon>
        <taxon>Eubacteriales</taxon>
        <taxon>Intestinimonas</taxon>
    </lineage>
</organism>
<dbReference type="STRING" id="1297617.IB211_00713"/>
<reference evidence="2" key="2">
    <citation type="submission" date="2015-04" db="EMBL/GenBank/DDBJ databases">
        <title>A butyrogenic pathway from the amino acid lysine in a human gut commensal.</title>
        <authorList>
            <person name="de Vos W.M."/>
            <person name="Bui N.T.P."/>
            <person name="Plugge C.M."/>
            <person name="Ritari J."/>
        </authorList>
    </citation>
    <scope>NUCLEOTIDE SEQUENCE [LARGE SCALE GENOMIC DNA]</scope>
    <source>
        <strain evidence="2">AF211</strain>
    </source>
</reference>
<evidence type="ECO:0000313" key="2">
    <source>
        <dbReference type="Proteomes" id="UP000064844"/>
    </source>
</evidence>
<sequence length="580" mass="65648">MAIMIPSVISPEVKSSAERKIFEWFQNAPGTDKWIVLHSLGITTHNKVIYGETDFLVLAPQLGIFALEVKGGRVKRENGIWYFTNRYGKTNSKFRGPFEQAKDGIFSIVDAMKKRVDIEHRYIPNVLFGYGVMFPDIEYTSSGIDEEQWQVFDSRDGSNVKQFIKRLAEGVKSKWEALYGPLNKSKLPDAADVRYMASILRGDFDCAVSMNVQLHNASEALIALTKEQYRCLDQLDDNPRCLIQGPAGTGKTLLAIEEVKKSVARGEKVALFCFNSNLADWLNSYFSDMPESVRPEFVGTLHKYMTQVAKEADLLPPYPHDPDRIRYYYQTDLPEAAAYALLETGELFDKIVVDEAQDLIRDSYLDVMGGCLKKGLSRGRWTLFGDFSMQAIYAEGVSGTKLIEKLDDITSFIRFKLTVNCRNTKPICKEIETVTGFKAPHDLWTKVDGPPVQYLTWSTMESQCRKLKAVLKQLADSHIEPEKITILSPRKREDSVVSMLDGYVVKDFSVPPGMNTTFCTIQAYKGLENSVIILTDIEGFSAEKLMYVGLSRACTGLYVLESDSAKREYDNLLMRRLFNE</sequence>
<dbReference type="Proteomes" id="UP000064844">
    <property type="component" value="Chromosome"/>
</dbReference>
<dbReference type="GO" id="GO:0003677">
    <property type="term" value="F:DNA binding"/>
    <property type="evidence" value="ECO:0007669"/>
    <property type="project" value="InterPro"/>
</dbReference>
<dbReference type="GO" id="GO:0043138">
    <property type="term" value="F:3'-5' DNA helicase activity"/>
    <property type="evidence" value="ECO:0007669"/>
    <property type="project" value="TreeGrafter"/>
</dbReference>
<keyword evidence="2" id="KW-1185">Reference proteome</keyword>